<dbReference type="Pfam" id="PF07728">
    <property type="entry name" value="AAA_5"/>
    <property type="match status" value="1"/>
</dbReference>
<dbReference type="InterPro" id="IPR011704">
    <property type="entry name" value="ATPase_dyneun-rel_AAA"/>
</dbReference>
<sequence length="375" mass="41516">MSHPLNVRMILTALVARTPLYLEGEPGVGKTATVETVARWLDRPLVTIIGATRDRTDFGGWPRYDESTGQVRLHPFPWVQQLVDAGSAGILFIDEMNSNEEIFPVLLRVLAERYIGDIPFKGDVLAAGNPEELSVAGLTLPPPVANRVIHYRWQTSARRWADGMRKGFDTLMGDPPPLPSEEVVRARIAEARALVAAYVERNSHALLRVNLNRPHGPWPSPRSWDLLARFLGAAWALGMDEEVQALGVQGAVGEEGLNFLVFFRDLDLPPVEEVLADPKRLPAREDAAFVTLMAVARYVAEEPSPERWTGAWRVLGYVARERQADLAGRAAHDLVELYKSLPGPKKARLPFPREEIQSFKALVEEIIAMTSGGGS</sequence>
<organism evidence="2 3">
    <name type="scientific">Thermus scotoductus</name>
    <dbReference type="NCBI Taxonomy" id="37636"/>
    <lineage>
        <taxon>Bacteria</taxon>
        <taxon>Thermotogati</taxon>
        <taxon>Deinococcota</taxon>
        <taxon>Deinococci</taxon>
        <taxon>Thermales</taxon>
        <taxon>Thermaceae</taxon>
        <taxon>Thermus</taxon>
    </lineage>
</organism>
<dbReference type="GO" id="GO:0005524">
    <property type="term" value="F:ATP binding"/>
    <property type="evidence" value="ECO:0007669"/>
    <property type="project" value="InterPro"/>
</dbReference>
<name>A0A430V5E0_THESC</name>
<dbReference type="AlphaFoldDB" id="A0A430V5E0"/>
<gene>
    <name evidence="2" type="ORF">CSW23_03575</name>
</gene>
<dbReference type="SUPFAM" id="SSF52540">
    <property type="entry name" value="P-loop containing nucleoside triphosphate hydrolases"/>
    <property type="match status" value="1"/>
</dbReference>
<dbReference type="EMBL" id="PEMN01000084">
    <property type="protein sequence ID" value="RTI19204.1"/>
    <property type="molecule type" value="Genomic_DNA"/>
</dbReference>
<evidence type="ECO:0000313" key="2">
    <source>
        <dbReference type="EMBL" id="RTI19204.1"/>
    </source>
</evidence>
<dbReference type="CDD" id="cd00009">
    <property type="entry name" value="AAA"/>
    <property type="match status" value="1"/>
</dbReference>
<comment type="caution">
    <text evidence="2">The sequence shown here is derived from an EMBL/GenBank/DDBJ whole genome shotgun (WGS) entry which is preliminary data.</text>
</comment>
<reference evidence="2 3" key="1">
    <citation type="journal article" date="2019" name="Extremophiles">
        <title>Biogeography of thermophiles and predominance of Thermus scotoductus in domestic water heaters.</title>
        <authorList>
            <person name="Wilpiszeski R.L."/>
            <person name="Zhang Z."/>
            <person name="House C.H."/>
        </authorList>
    </citation>
    <scope>NUCLEOTIDE SEQUENCE [LARGE SCALE GENOMIC DNA]</scope>
    <source>
        <strain evidence="2 3">10_S10</strain>
    </source>
</reference>
<dbReference type="GO" id="GO:0016887">
    <property type="term" value="F:ATP hydrolysis activity"/>
    <property type="evidence" value="ECO:0007669"/>
    <property type="project" value="InterPro"/>
</dbReference>
<protein>
    <submittedName>
        <fullName evidence="2">ATPase</fullName>
    </submittedName>
</protein>
<evidence type="ECO:0000259" key="1">
    <source>
        <dbReference type="SMART" id="SM00382"/>
    </source>
</evidence>
<dbReference type="RefSeq" id="WP_126206483.1">
    <property type="nucleotide sequence ID" value="NZ_PEMF01000096.1"/>
</dbReference>
<feature type="domain" description="AAA+ ATPase" evidence="1">
    <location>
        <begin position="16"/>
        <end position="155"/>
    </location>
</feature>
<dbReference type="InterPro" id="IPR003593">
    <property type="entry name" value="AAA+_ATPase"/>
</dbReference>
<dbReference type="Proteomes" id="UP000288073">
    <property type="component" value="Unassembled WGS sequence"/>
</dbReference>
<dbReference type="InterPro" id="IPR027417">
    <property type="entry name" value="P-loop_NTPase"/>
</dbReference>
<proteinExistence type="predicted"/>
<dbReference type="Gene3D" id="3.40.50.300">
    <property type="entry name" value="P-loop containing nucleotide triphosphate hydrolases"/>
    <property type="match status" value="1"/>
</dbReference>
<dbReference type="SMART" id="SM00382">
    <property type="entry name" value="AAA"/>
    <property type="match status" value="1"/>
</dbReference>
<accession>A0A430V5E0</accession>
<evidence type="ECO:0000313" key="3">
    <source>
        <dbReference type="Proteomes" id="UP000288073"/>
    </source>
</evidence>